<evidence type="ECO:0000256" key="1">
    <source>
        <dbReference type="ARBA" id="ARBA00010928"/>
    </source>
</evidence>
<comment type="caution">
    <text evidence="5">The sequence shown here is derived from an EMBL/GenBank/DDBJ whole genome shotgun (WGS) entry which is preliminary data.</text>
</comment>
<dbReference type="EMBL" id="JAUFQS010000035">
    <property type="protein sequence ID" value="MDN3689524.1"/>
    <property type="molecule type" value="Genomic_DNA"/>
</dbReference>
<dbReference type="SUPFAM" id="SSF51735">
    <property type="entry name" value="NAD(P)-binding Rossmann-fold domains"/>
    <property type="match status" value="1"/>
</dbReference>
<feature type="domain" description="Gfo/Idh/MocA-like oxidoreductase N-terminal" evidence="3">
    <location>
        <begin position="7"/>
        <end position="103"/>
    </location>
</feature>
<dbReference type="SUPFAM" id="SSF55347">
    <property type="entry name" value="Glyceraldehyde-3-phosphate dehydrogenase-like, C-terminal domain"/>
    <property type="match status" value="1"/>
</dbReference>
<dbReference type="PANTHER" id="PTHR42840">
    <property type="entry name" value="NAD(P)-BINDING ROSSMANN-FOLD SUPERFAMILY PROTEIN-RELATED"/>
    <property type="match status" value="1"/>
</dbReference>
<keyword evidence="2" id="KW-0560">Oxidoreductase</keyword>
<dbReference type="InterPro" id="IPR000683">
    <property type="entry name" value="Gfo/Idh/MocA-like_OxRdtase_N"/>
</dbReference>
<dbReference type="RefSeq" id="WP_163385885.1">
    <property type="nucleotide sequence ID" value="NZ_JAUFQS010000035.1"/>
</dbReference>
<evidence type="ECO:0000313" key="6">
    <source>
        <dbReference type="Proteomes" id="UP001236663"/>
    </source>
</evidence>
<organism evidence="5 6">
    <name type="scientific">Cyclobacterium jeungdonense</name>
    <dbReference type="NCBI Taxonomy" id="708087"/>
    <lineage>
        <taxon>Bacteria</taxon>
        <taxon>Pseudomonadati</taxon>
        <taxon>Bacteroidota</taxon>
        <taxon>Cytophagia</taxon>
        <taxon>Cytophagales</taxon>
        <taxon>Cyclobacteriaceae</taxon>
        <taxon>Cyclobacterium</taxon>
    </lineage>
</organism>
<evidence type="ECO:0000259" key="3">
    <source>
        <dbReference type="Pfam" id="PF01408"/>
    </source>
</evidence>
<dbReference type="InterPro" id="IPR055170">
    <property type="entry name" value="GFO_IDH_MocA-like_dom"/>
</dbReference>
<feature type="domain" description="GFO/IDH/MocA-like oxidoreductase" evidence="4">
    <location>
        <begin position="160"/>
        <end position="305"/>
    </location>
</feature>
<sequence>MMKKTLGIGMVGARYGARMHLANYRNLPPGLVEVRGVCSLTEESASAFARDAGISFSTTDLNRLLAREDIDIIDICTPPASHHEIAIKAAEAGKHLIMEKPLTGYFGEPGDPEPIGLRVPRAKMRAGARRNAEAVRDAVRANKVIFCYAENWVYAPPIVKMRRLIAASSGSILELRAEENHSGSNSVFSKEWKYMGGGALLRMGAHAVGACLYLKQWEGEQRRGKRILPVSVMADTADLIHTEASDRARKAQAHQWISSDPTDVENWANVVIRFDDGSRATVLVSDVGLGGLNTRVTAYMTDGLIKANMTANDVIETYAVDPATFASENFTEKLETKAGWNRPSCDEDWFRGFSTEIADFIQAIGERREPLAGIDLAVDCVNVIYAAYQSAEEGRTIQL</sequence>
<dbReference type="InterPro" id="IPR036291">
    <property type="entry name" value="NAD(P)-bd_dom_sf"/>
</dbReference>
<dbReference type="Proteomes" id="UP001236663">
    <property type="component" value="Unassembled WGS sequence"/>
</dbReference>
<dbReference type="Gene3D" id="3.30.360.10">
    <property type="entry name" value="Dihydrodipicolinate Reductase, domain 2"/>
    <property type="match status" value="1"/>
</dbReference>
<dbReference type="Pfam" id="PF01408">
    <property type="entry name" value="GFO_IDH_MocA"/>
    <property type="match status" value="1"/>
</dbReference>
<reference evidence="6" key="1">
    <citation type="journal article" date="2019" name="Int. J. Syst. Evol. Microbiol.">
        <title>The Global Catalogue of Microorganisms (GCM) 10K type strain sequencing project: providing services to taxonomists for standard genome sequencing and annotation.</title>
        <authorList>
            <consortium name="The Broad Institute Genomics Platform"/>
            <consortium name="The Broad Institute Genome Sequencing Center for Infectious Disease"/>
            <person name="Wu L."/>
            <person name="Ma J."/>
        </authorList>
    </citation>
    <scope>NUCLEOTIDE SEQUENCE [LARGE SCALE GENOMIC DNA]</scope>
    <source>
        <strain evidence="6">CECT 7706</strain>
    </source>
</reference>
<accession>A0ABT8C9R8</accession>
<dbReference type="PANTHER" id="PTHR42840:SF3">
    <property type="entry name" value="BINDING ROSSMANN FOLD OXIDOREDUCTASE, PUTATIVE (AFU_ORTHOLOGUE AFUA_2G10240)-RELATED"/>
    <property type="match status" value="1"/>
</dbReference>
<dbReference type="Gene3D" id="3.40.50.720">
    <property type="entry name" value="NAD(P)-binding Rossmann-like Domain"/>
    <property type="match status" value="1"/>
</dbReference>
<dbReference type="Pfam" id="PF22725">
    <property type="entry name" value="GFO_IDH_MocA_C3"/>
    <property type="match status" value="1"/>
</dbReference>
<comment type="similarity">
    <text evidence="1">Belongs to the Gfo/Idh/MocA family.</text>
</comment>
<protein>
    <submittedName>
        <fullName evidence="5">Gfo/Idh/MocA family oxidoreductase</fullName>
    </submittedName>
</protein>
<gene>
    <name evidence="5" type="ORF">QWZ15_16975</name>
</gene>
<evidence type="ECO:0000256" key="2">
    <source>
        <dbReference type="ARBA" id="ARBA00023002"/>
    </source>
</evidence>
<evidence type="ECO:0000313" key="5">
    <source>
        <dbReference type="EMBL" id="MDN3689524.1"/>
    </source>
</evidence>
<keyword evidence="6" id="KW-1185">Reference proteome</keyword>
<evidence type="ECO:0000259" key="4">
    <source>
        <dbReference type="Pfam" id="PF22725"/>
    </source>
</evidence>
<proteinExistence type="inferred from homology"/>
<name>A0ABT8C9R8_9BACT</name>